<dbReference type="Pfam" id="PF09444">
    <property type="entry name" value="MRC1"/>
    <property type="match status" value="1"/>
</dbReference>
<feature type="region of interest" description="Disordered" evidence="1">
    <location>
        <begin position="372"/>
        <end position="480"/>
    </location>
</feature>
<accession>A0ABP9Z7F1</accession>
<evidence type="ECO:0000313" key="4">
    <source>
        <dbReference type="Proteomes" id="UP001473302"/>
    </source>
</evidence>
<feature type="compositionally biased region" description="Acidic residues" evidence="1">
    <location>
        <begin position="461"/>
        <end position="470"/>
    </location>
</feature>
<comment type="caution">
    <text evidence="3">The sequence shown here is derived from an EMBL/GenBank/DDBJ whole genome shotgun (WGS) entry which is preliminary data.</text>
</comment>
<feature type="compositionally biased region" description="Acidic residues" evidence="1">
    <location>
        <begin position="519"/>
        <end position="535"/>
    </location>
</feature>
<keyword evidence="4" id="KW-1185">Reference proteome</keyword>
<feature type="compositionally biased region" description="Acidic residues" evidence="1">
    <location>
        <begin position="556"/>
        <end position="582"/>
    </location>
</feature>
<reference evidence="3 4" key="1">
    <citation type="submission" date="2024-04" db="EMBL/GenBank/DDBJ databases">
        <title>genome sequences of Mucor flavus KT1a and Helicostylum pulchrum KT1b strains isolated from the surface of a dry-aged beef.</title>
        <authorList>
            <person name="Toyotome T."/>
            <person name="Hosono M."/>
            <person name="Torimaru M."/>
            <person name="Fukuda K."/>
            <person name="Mikami N."/>
        </authorList>
    </citation>
    <scope>NUCLEOTIDE SEQUENCE [LARGE SCALE GENOMIC DNA]</scope>
    <source>
        <strain evidence="3 4">KT1a</strain>
    </source>
</reference>
<protein>
    <recommendedName>
        <fullName evidence="2">DNA replication checkpoint mediator MRC1 domain-containing protein</fullName>
    </recommendedName>
</protein>
<feature type="region of interest" description="Disordered" evidence="1">
    <location>
        <begin position="96"/>
        <end position="130"/>
    </location>
</feature>
<feature type="compositionally biased region" description="Acidic residues" evidence="1">
    <location>
        <begin position="381"/>
        <end position="406"/>
    </location>
</feature>
<evidence type="ECO:0000313" key="3">
    <source>
        <dbReference type="EMBL" id="GAA5814992.1"/>
    </source>
</evidence>
<proteinExistence type="predicted"/>
<dbReference type="InterPro" id="IPR018564">
    <property type="entry name" value="Repl_chkpnt_MRC1_dom"/>
</dbReference>
<dbReference type="EMBL" id="BAABUK010000023">
    <property type="protein sequence ID" value="GAA5814992.1"/>
    <property type="molecule type" value="Genomic_DNA"/>
</dbReference>
<feature type="region of interest" description="Disordered" evidence="1">
    <location>
        <begin position="247"/>
        <end position="278"/>
    </location>
</feature>
<evidence type="ECO:0000259" key="2">
    <source>
        <dbReference type="Pfam" id="PF09444"/>
    </source>
</evidence>
<feature type="compositionally biased region" description="Basic and acidic residues" evidence="1">
    <location>
        <begin position="176"/>
        <end position="186"/>
    </location>
</feature>
<feature type="compositionally biased region" description="Polar residues" evidence="1">
    <location>
        <begin position="251"/>
        <end position="260"/>
    </location>
</feature>
<gene>
    <name evidence="3" type="ORF">MFLAVUS_008496</name>
</gene>
<dbReference type="Proteomes" id="UP001473302">
    <property type="component" value="Unassembled WGS sequence"/>
</dbReference>
<organism evidence="3 4">
    <name type="scientific">Mucor flavus</name>
    <dbReference type="NCBI Taxonomy" id="439312"/>
    <lineage>
        <taxon>Eukaryota</taxon>
        <taxon>Fungi</taxon>
        <taxon>Fungi incertae sedis</taxon>
        <taxon>Mucoromycota</taxon>
        <taxon>Mucoromycotina</taxon>
        <taxon>Mucoromycetes</taxon>
        <taxon>Mucorales</taxon>
        <taxon>Mucorineae</taxon>
        <taxon>Mucoraceae</taxon>
        <taxon>Mucor</taxon>
    </lineage>
</organism>
<dbReference type="PANTHER" id="PTHR48209">
    <property type="entry name" value="AGL056WP"/>
    <property type="match status" value="1"/>
</dbReference>
<evidence type="ECO:0000256" key="1">
    <source>
        <dbReference type="SAM" id="MobiDB-lite"/>
    </source>
</evidence>
<feature type="compositionally biased region" description="Basic residues" evidence="1">
    <location>
        <begin position="166"/>
        <end position="175"/>
    </location>
</feature>
<feature type="region of interest" description="Disordered" evidence="1">
    <location>
        <begin position="516"/>
        <end position="535"/>
    </location>
</feature>
<sequence>MDIYNDSQPVRGLDPIEKISSDLEQSDSEDELGLSSLADYDTYADMNISENLKNILRMDSYGASATQDDTESDNDSIYKAPNVNIEEINNTLASKNKFTNFPLMPSEEKTPKKKLTKPKEKKKKRDKGKAINILERARQHKAKNLNDVLKKFAEEDSDEEEEVQVNKKKGRKTRKQKDDEIKVDENGERLVRTTEFLDSDTDDDERVLSKKEELEMYRYTENARRAAQAKLTPSYNLKSFEDFVKRRNERGTTPPSQLEVSSRETQSRPTQIPLDDYSDDDDLVIMNDPSKLLSPDRPIHLLSPARQSTIAFRNHNKSLLSRITNEGYMYRMKMEEAAKSRGQFTSATERAKKLLEKEKNALLIDAQIKMHFDKNKNNNNPDDEDDEEEDQDYKEDDDEEEVEDDFLNQLSGQDEDDEVDSEALNKRKINDEDEDSEEDTDMGVMAMKRWKNKKIRKSIFDDSDDEEDEQVGSKKKSAAPVPVHSISNFFKAKETKVDEKPVEGKPLGRLKRRMIQPDVEIEEEEDSDDAMDIDEPVTILKTYTPKPMPGPKENNEYFEEEAEEEEDEYYGAGGEDLDNGENLDEFEEDDLLVHDNNEHIDEATLRDAFNKQDAESDQNMIRRLLKDVTGGGLRKQKAAAEAGIMLDDIDLYDEEDNDLIAVRRAAEARRRKLLRRKGGDILENLMSNPKTSAFAKAAQAIPGEEVTVFLSDSEAEAEEPENTEVVHTKLVIQEEDDEEEDEDNDLMDIYSEEEEDLVVDEFNPMASPLRVGLLNTVITSADDDNEEFQIETMQTAFSPLNNRRTKTMFSSPVNMNRFKRLISETNGHLSDSPRVGFGMAVPKSTKDEKKDTSMSSIGGFLKSDKSKKSKLSALTKKQDAFKYI</sequence>
<feature type="region of interest" description="Disordered" evidence="1">
    <location>
        <begin position="155"/>
        <end position="186"/>
    </location>
</feature>
<feature type="compositionally biased region" description="Acidic residues" evidence="1">
    <location>
        <begin position="431"/>
        <end position="441"/>
    </location>
</feature>
<feature type="compositionally biased region" description="Basic residues" evidence="1">
    <location>
        <begin position="448"/>
        <end position="457"/>
    </location>
</feature>
<feature type="domain" description="DNA replication checkpoint mediator MRC1" evidence="2">
    <location>
        <begin position="552"/>
        <end position="696"/>
    </location>
</feature>
<dbReference type="PANTHER" id="PTHR48209:SF2">
    <property type="entry name" value="FI24008P1"/>
    <property type="match status" value="1"/>
</dbReference>
<feature type="region of interest" description="Disordered" evidence="1">
    <location>
        <begin position="825"/>
        <end position="884"/>
    </location>
</feature>
<feature type="region of interest" description="Disordered" evidence="1">
    <location>
        <begin position="541"/>
        <end position="582"/>
    </location>
</feature>
<feature type="compositionally biased region" description="Basic residues" evidence="1">
    <location>
        <begin position="111"/>
        <end position="127"/>
    </location>
</feature>
<name>A0ABP9Z7F1_9FUNG</name>